<dbReference type="AlphaFoldDB" id="A0A835KNH6"/>
<sequence length="548" mass="61402">MSPAIVGHYHHRGHDVPITFVPSSPSAPIDVRRFSLDFLPLPARWSATTVSYRQYRKVKRPPTKKSDHHNFGHTFLLTCYDDGDFSMSRFRVLYRFGGVSPRVFSSTTSDGNGWRSLPSSVNDLDRECFGHVAGRVDGSLYLGLPFSRAMALDNATMEFSLINLPTHMDPSQPLVGFSSFRVVHGRGSSPTTRIMHANGEGIKVFRWAHHGGEWVLGHDVPRLSEVARGLPSYLAERPPFRWVVKVVADNVGLAVVAARAHHAPRRRGFARRPLPVGSSAILPAAAAAGFDRREWFFTVDVDTMEVRFMPESSYHLYRGTMAVSTYALPYMKMTKRTGGGQGHFPTRELLDTSFALDLYPGPQRPSPRKQQTTYIQWNRVTPWSRRRPDEHPLDVSDDLLRLIFLRLGSPLWLLRAASACRQFRRAVVSGGRAFLRLAAALHPPAIAGHYHFRGGWFGGDVQAARRTVDVIANGTGTAVLSAWATDGITDGRTRPRYKRRWFFSIAMDRNQMGDLSKDETDFYLRATLASPPSYPASQYVESLVALPQ</sequence>
<dbReference type="Proteomes" id="UP000636709">
    <property type="component" value="Unassembled WGS sequence"/>
</dbReference>
<organism evidence="1 2">
    <name type="scientific">Digitaria exilis</name>
    <dbReference type="NCBI Taxonomy" id="1010633"/>
    <lineage>
        <taxon>Eukaryota</taxon>
        <taxon>Viridiplantae</taxon>
        <taxon>Streptophyta</taxon>
        <taxon>Embryophyta</taxon>
        <taxon>Tracheophyta</taxon>
        <taxon>Spermatophyta</taxon>
        <taxon>Magnoliopsida</taxon>
        <taxon>Liliopsida</taxon>
        <taxon>Poales</taxon>
        <taxon>Poaceae</taxon>
        <taxon>PACMAD clade</taxon>
        <taxon>Panicoideae</taxon>
        <taxon>Panicodae</taxon>
        <taxon>Paniceae</taxon>
        <taxon>Anthephorinae</taxon>
        <taxon>Digitaria</taxon>
    </lineage>
</organism>
<keyword evidence="2" id="KW-1185">Reference proteome</keyword>
<comment type="caution">
    <text evidence="1">The sequence shown here is derived from an EMBL/GenBank/DDBJ whole genome shotgun (WGS) entry which is preliminary data.</text>
</comment>
<reference evidence="1" key="1">
    <citation type="submission" date="2020-07" db="EMBL/GenBank/DDBJ databases">
        <title>Genome sequence and genetic diversity analysis of an under-domesticated orphan crop, white fonio (Digitaria exilis).</title>
        <authorList>
            <person name="Bennetzen J.L."/>
            <person name="Chen S."/>
            <person name="Ma X."/>
            <person name="Wang X."/>
            <person name="Yssel A.E.J."/>
            <person name="Chaluvadi S.R."/>
            <person name="Johnson M."/>
            <person name="Gangashetty P."/>
            <person name="Hamidou F."/>
            <person name="Sanogo M.D."/>
            <person name="Zwaenepoel A."/>
            <person name="Wallace J."/>
            <person name="Van De Peer Y."/>
            <person name="Van Deynze A."/>
        </authorList>
    </citation>
    <scope>NUCLEOTIDE SEQUENCE</scope>
    <source>
        <tissue evidence="1">Leaves</tissue>
    </source>
</reference>
<gene>
    <name evidence="1" type="ORF">HU200_008757</name>
</gene>
<evidence type="ECO:0000313" key="2">
    <source>
        <dbReference type="Proteomes" id="UP000636709"/>
    </source>
</evidence>
<dbReference type="PANTHER" id="PTHR33207">
    <property type="entry name" value="F-BOX DOMAIN CONTAINING PROTEIN-RELATED"/>
    <property type="match status" value="1"/>
</dbReference>
<accession>A0A835KNH6</accession>
<protein>
    <recommendedName>
        <fullName evidence="3">F-box domain-containing protein</fullName>
    </recommendedName>
</protein>
<evidence type="ECO:0008006" key="3">
    <source>
        <dbReference type="Google" id="ProtNLM"/>
    </source>
</evidence>
<dbReference type="EMBL" id="JACEFO010000592">
    <property type="protein sequence ID" value="KAF8762912.1"/>
    <property type="molecule type" value="Genomic_DNA"/>
</dbReference>
<proteinExistence type="predicted"/>
<name>A0A835KNH6_9POAL</name>
<evidence type="ECO:0000313" key="1">
    <source>
        <dbReference type="EMBL" id="KAF8762912.1"/>
    </source>
</evidence>